<evidence type="ECO:0000313" key="1">
    <source>
        <dbReference type="EMBL" id="PYE99907.1"/>
    </source>
</evidence>
<dbReference type="Proteomes" id="UP000248148">
    <property type="component" value="Unassembled WGS sequence"/>
</dbReference>
<dbReference type="EMBL" id="QJTI01000036">
    <property type="protein sequence ID" value="PYE99907.1"/>
    <property type="molecule type" value="Genomic_DNA"/>
</dbReference>
<organism evidence="1 2">
    <name type="scientific">Rhodopseudomonas faecalis</name>
    <dbReference type="NCBI Taxonomy" id="99655"/>
    <lineage>
        <taxon>Bacteria</taxon>
        <taxon>Pseudomonadati</taxon>
        <taxon>Pseudomonadota</taxon>
        <taxon>Alphaproteobacteria</taxon>
        <taxon>Hyphomicrobiales</taxon>
        <taxon>Nitrobacteraceae</taxon>
        <taxon>Rhodopseudomonas</taxon>
    </lineage>
</organism>
<comment type="caution">
    <text evidence="1">The sequence shown here is derived from an EMBL/GenBank/DDBJ whole genome shotgun (WGS) entry which is preliminary data.</text>
</comment>
<reference evidence="1 2" key="1">
    <citation type="submission" date="2018-06" db="EMBL/GenBank/DDBJ databases">
        <title>Genomic Encyclopedia of Archaeal and Bacterial Type Strains, Phase II (KMG-II): from individual species to whole genera.</title>
        <authorList>
            <person name="Goeker M."/>
        </authorList>
    </citation>
    <scope>NUCLEOTIDE SEQUENCE [LARGE SCALE GENOMIC DNA]</scope>
    <source>
        <strain evidence="1 2">JCM 11668</strain>
    </source>
</reference>
<keyword evidence="2" id="KW-1185">Reference proteome</keyword>
<proteinExistence type="predicted"/>
<evidence type="ECO:0000313" key="2">
    <source>
        <dbReference type="Proteomes" id="UP000248148"/>
    </source>
</evidence>
<accession>A0A318T846</accession>
<protein>
    <submittedName>
        <fullName evidence="1">Uncharacterized protein</fullName>
    </submittedName>
</protein>
<dbReference type="RefSeq" id="WP_027278347.1">
    <property type="nucleotide sequence ID" value="NZ_QJTI01000036.1"/>
</dbReference>
<dbReference type="AlphaFoldDB" id="A0A318T846"/>
<dbReference type="OrthoDB" id="8448837at2"/>
<sequence length="128" mass="14643">MTDERAPPFADRWVRIMCDYAAEGVWDKEGRSISAEDLPVPFDIHRMLLGWQEWYEASDRGGDDLPPFDGAAHAAFGLYIARRVKRALPDWTVIYFDESKLPPRGAPDLPRHAYEYEIHLPDCPPGKS</sequence>
<name>A0A318T846_9BRAD</name>
<gene>
    <name evidence="1" type="ORF">BJ122_13611</name>
</gene>